<feature type="compositionally biased region" description="Polar residues" evidence="2">
    <location>
        <begin position="189"/>
        <end position="201"/>
    </location>
</feature>
<name>A0A922SH07_SPOEX</name>
<dbReference type="Proteomes" id="UP000814243">
    <property type="component" value="Unassembled WGS sequence"/>
</dbReference>
<dbReference type="AlphaFoldDB" id="A0A922SH07"/>
<organism evidence="3 4">
    <name type="scientific">Spodoptera exigua</name>
    <name type="common">Beet armyworm</name>
    <name type="synonym">Noctua fulgens</name>
    <dbReference type="NCBI Taxonomy" id="7107"/>
    <lineage>
        <taxon>Eukaryota</taxon>
        <taxon>Metazoa</taxon>
        <taxon>Ecdysozoa</taxon>
        <taxon>Arthropoda</taxon>
        <taxon>Hexapoda</taxon>
        <taxon>Insecta</taxon>
        <taxon>Pterygota</taxon>
        <taxon>Neoptera</taxon>
        <taxon>Endopterygota</taxon>
        <taxon>Lepidoptera</taxon>
        <taxon>Glossata</taxon>
        <taxon>Ditrysia</taxon>
        <taxon>Noctuoidea</taxon>
        <taxon>Noctuidae</taxon>
        <taxon>Amphipyrinae</taxon>
        <taxon>Spodoptera</taxon>
    </lineage>
</organism>
<reference evidence="3" key="1">
    <citation type="journal article" date="2021" name="G3 (Bethesda)">
        <title>Genome and transcriptome analysis of the beet armyworm Spodoptera exigua reveals targets for pest control. .</title>
        <authorList>
            <person name="Simon S."/>
            <person name="Breeschoten T."/>
            <person name="Jansen H.J."/>
            <person name="Dirks R.P."/>
            <person name="Schranz M.E."/>
            <person name="Ros V.I.D."/>
        </authorList>
    </citation>
    <scope>NUCLEOTIDE SEQUENCE</scope>
    <source>
        <strain evidence="3">TB_SE_WUR_2020</strain>
    </source>
</reference>
<protein>
    <submittedName>
        <fullName evidence="3">Uncharacterized protein</fullName>
    </submittedName>
</protein>
<gene>
    <name evidence="3" type="ORF">HF086_014948</name>
</gene>
<keyword evidence="1" id="KW-0175">Coiled coil</keyword>
<feature type="region of interest" description="Disordered" evidence="2">
    <location>
        <begin position="180"/>
        <end position="201"/>
    </location>
</feature>
<dbReference type="EMBL" id="JACEFF010000418">
    <property type="protein sequence ID" value="KAH9638087.1"/>
    <property type="molecule type" value="Genomic_DNA"/>
</dbReference>
<evidence type="ECO:0000256" key="2">
    <source>
        <dbReference type="SAM" id="MobiDB-lite"/>
    </source>
</evidence>
<feature type="coiled-coil region" evidence="1">
    <location>
        <begin position="46"/>
        <end position="94"/>
    </location>
</feature>
<comment type="caution">
    <text evidence="3">The sequence shown here is derived from an EMBL/GenBank/DDBJ whole genome shotgun (WGS) entry which is preliminary data.</text>
</comment>
<evidence type="ECO:0000256" key="1">
    <source>
        <dbReference type="SAM" id="Coils"/>
    </source>
</evidence>
<proteinExistence type="predicted"/>
<accession>A0A922SH07</accession>
<evidence type="ECO:0000313" key="3">
    <source>
        <dbReference type="EMBL" id="KAH9638087.1"/>
    </source>
</evidence>
<sequence>MDPYKNITHRKLQKTGSLSNLTDITKDDEETLFDITMCSIPDSLLNQSDNDRINELNEQIKTLNMQLLSAHQEIDNLNNENFRLKTDLQKSLKTVETCKKICLTPNRKNTPPLSTRKKNSLHQNKISPNAPKIITTPQKKTKVLNNESQTIDLTTTAMHNKSTQTSPSKIKELTFRPQTKNTVNNNNKETITGITQSRQKK</sequence>
<evidence type="ECO:0000313" key="4">
    <source>
        <dbReference type="Proteomes" id="UP000814243"/>
    </source>
</evidence>
<feature type="region of interest" description="Disordered" evidence="2">
    <location>
        <begin position="107"/>
        <end position="132"/>
    </location>
</feature>